<dbReference type="VEuPathDB" id="FungiDB:ATEG_00034"/>
<dbReference type="InterPro" id="IPR056884">
    <property type="entry name" value="NPHP3-like_N"/>
</dbReference>
<evidence type="ECO:0000256" key="1">
    <source>
        <dbReference type="ARBA" id="ARBA00022737"/>
    </source>
</evidence>
<reference evidence="5" key="1">
    <citation type="submission" date="2005-09" db="EMBL/GenBank/DDBJ databases">
        <title>Annotation of the Aspergillus terreus NIH2624 genome.</title>
        <authorList>
            <person name="Birren B.W."/>
            <person name="Lander E.S."/>
            <person name="Galagan J.E."/>
            <person name="Nusbaum C."/>
            <person name="Devon K."/>
            <person name="Henn M."/>
            <person name="Ma L.-J."/>
            <person name="Jaffe D.B."/>
            <person name="Butler J."/>
            <person name="Alvarez P."/>
            <person name="Gnerre S."/>
            <person name="Grabherr M."/>
            <person name="Kleber M."/>
            <person name="Mauceli E.W."/>
            <person name="Brockman W."/>
            <person name="Rounsley S."/>
            <person name="Young S.K."/>
            <person name="LaButti K."/>
            <person name="Pushparaj V."/>
            <person name="DeCaprio D."/>
            <person name="Crawford M."/>
            <person name="Koehrsen M."/>
            <person name="Engels R."/>
            <person name="Montgomery P."/>
            <person name="Pearson M."/>
            <person name="Howarth C."/>
            <person name="Larson L."/>
            <person name="Luoma S."/>
            <person name="White J."/>
            <person name="Alvarado L."/>
            <person name="Kodira C.D."/>
            <person name="Zeng Q."/>
            <person name="Oleary S."/>
            <person name="Yandava C."/>
            <person name="Denning D.W."/>
            <person name="Nierman W.C."/>
            <person name="Milne T."/>
            <person name="Madden K."/>
        </authorList>
    </citation>
    <scope>NUCLEOTIDE SEQUENCE [LARGE SCALE GENOMIC DNA]</scope>
    <source>
        <strain evidence="5">NIH 2624 / FGSC A1156</strain>
    </source>
</reference>
<dbReference type="eggNOG" id="ENOG502SHWY">
    <property type="taxonomic scope" value="Eukaryota"/>
</dbReference>
<dbReference type="GeneID" id="4354790"/>
<keyword evidence="2" id="KW-1133">Transmembrane helix</keyword>
<organism evidence="4 5">
    <name type="scientific">Aspergillus terreus (strain NIH 2624 / FGSC A1156)</name>
    <dbReference type="NCBI Taxonomy" id="341663"/>
    <lineage>
        <taxon>Eukaryota</taxon>
        <taxon>Fungi</taxon>
        <taxon>Dikarya</taxon>
        <taxon>Ascomycota</taxon>
        <taxon>Pezizomycotina</taxon>
        <taxon>Eurotiomycetes</taxon>
        <taxon>Eurotiomycetidae</taxon>
        <taxon>Eurotiales</taxon>
        <taxon>Aspergillaceae</taxon>
        <taxon>Aspergillus</taxon>
        <taxon>Aspergillus subgen. Circumdati</taxon>
    </lineage>
</organism>
<protein>
    <recommendedName>
        <fullName evidence="3">Nephrocystin 3-like N-terminal domain-containing protein</fullName>
    </recommendedName>
</protein>
<dbReference type="InterPro" id="IPR027417">
    <property type="entry name" value="P-loop_NTPase"/>
</dbReference>
<dbReference type="Pfam" id="PF24883">
    <property type="entry name" value="NPHP3_N"/>
    <property type="match status" value="1"/>
</dbReference>
<dbReference type="OrthoDB" id="443402at2759"/>
<keyword evidence="2" id="KW-0812">Transmembrane</keyword>
<dbReference type="AlphaFoldDB" id="Q0D200"/>
<dbReference type="PANTHER" id="PTHR10039">
    <property type="entry name" value="AMELOGENIN"/>
    <property type="match status" value="1"/>
</dbReference>
<feature type="transmembrane region" description="Helical" evidence="2">
    <location>
        <begin position="951"/>
        <end position="968"/>
    </location>
</feature>
<dbReference type="Proteomes" id="UP000007963">
    <property type="component" value="Unassembled WGS sequence"/>
</dbReference>
<evidence type="ECO:0000313" key="4">
    <source>
        <dbReference type="EMBL" id="EAU38680.1"/>
    </source>
</evidence>
<proteinExistence type="predicted"/>
<name>Q0D200_ASPTN</name>
<evidence type="ECO:0000256" key="2">
    <source>
        <dbReference type="SAM" id="Phobius"/>
    </source>
</evidence>
<dbReference type="OMA" id="ETICEAF"/>
<gene>
    <name evidence="4" type="ORF">ATEG_00034</name>
</gene>
<keyword evidence="1" id="KW-0677">Repeat</keyword>
<sequence length="971" mass="112179">MEIFAGALLVPDTSSGKDKALCVLAQECRDLAKQILSLLQKSRPKDPKSKRQVAWSTLKSLKYDKERLELQERLDNCRDQLALQLNERYCSETRRNLETLMSTSQVDSHRVVQLQQQVEDLRQTLEITLSRDSRDHIQHLLNLSEDTFHALINQYLIESLAFHDMYGRFDTIAKAHYDTFKWIFYGDTNSDGSADNADDITRSIMEYSYDERQDAYRDSARDSFLSWLSSDYGIFHICGKLGSGKSTLMKFLCEDARTKEVLKQWAGDRTLVMAQFFFWKPGSKMQKSMDGLLRALLYETLKSSPALAPTILPEQWNAISSTPWQMHTKLELRPETICEAFCRLIDSHTEDLAICFFIDGLDEYEQTLQEDHLTMIERLDSWCGGTDKNVKICVSSREYNVFMNHLPSRRRIRMQDLTDKDIRLYIQDKTDFAESPEQAQYLVETIAAKADGIFLWVALVVTRARELHENSVGFGGILDEVDRVPRGLEELFKHILESLEPSDRMRAYQTFAMMMRLHRKDIHFPLLAYAFIDDYDKQSQAVDAPLPASSRKPESINDLKTQAVKKLRGYCKGLVENATTDPARPEIWEWEILQFCHRSVSEFLGSHMLGDRAQYMRSFKEEDAISWLLLAYIRKHSVNGPRDRGWLARLSYIILKLRHDANLVNEPFDFEEQLETALARQGIGVPENGYKALHLQSGHESMTIIMTLHIGDGHQVHSLATPYLISCYLGHSAYLRWKLDRSAAITDSPARKTLIFFTINNFPALSDAERKWIFQALLNRGFSPHTVTTTGADSDMTRTRPTVWEQFVAYIFLRSVEHKVNMRLTHKLYPLVRGYDKNQKVKEKQIASTFLRLFLESGADASIAIFIPREAVYATLLRGKERHRLQIPEYILNDIKIPFFRRNTPFSFCWEDGSLRKLSDIIEFVGFEDNKILIHLVRWKILSGFFRSLPAVYLLGLLSAVLLVKMLFMSG</sequence>
<evidence type="ECO:0000313" key="5">
    <source>
        <dbReference type="Proteomes" id="UP000007963"/>
    </source>
</evidence>
<dbReference type="PANTHER" id="PTHR10039:SF5">
    <property type="entry name" value="NACHT DOMAIN-CONTAINING PROTEIN"/>
    <property type="match status" value="1"/>
</dbReference>
<dbReference type="HOGENOM" id="CLU_002341_5_1_1"/>
<dbReference type="STRING" id="341663.Q0D200"/>
<accession>Q0D200</accession>
<dbReference type="EMBL" id="CH476594">
    <property type="protein sequence ID" value="EAU38680.1"/>
    <property type="molecule type" value="Genomic_DNA"/>
</dbReference>
<dbReference type="Gene3D" id="3.40.50.300">
    <property type="entry name" value="P-loop containing nucleotide triphosphate hydrolases"/>
    <property type="match status" value="1"/>
</dbReference>
<dbReference type="SUPFAM" id="SSF52540">
    <property type="entry name" value="P-loop containing nucleoside triphosphate hydrolases"/>
    <property type="match status" value="1"/>
</dbReference>
<keyword evidence="2" id="KW-0472">Membrane</keyword>
<feature type="domain" description="Nephrocystin 3-like N-terminal" evidence="3">
    <location>
        <begin position="222"/>
        <end position="397"/>
    </location>
</feature>
<evidence type="ECO:0000259" key="3">
    <source>
        <dbReference type="Pfam" id="PF24883"/>
    </source>
</evidence>
<dbReference type="RefSeq" id="XP_001210120.1">
    <property type="nucleotide sequence ID" value="XM_001210120.1"/>
</dbReference>